<proteinExistence type="predicted"/>
<dbReference type="PROSITE" id="PS50943">
    <property type="entry name" value="HTH_CROC1"/>
    <property type="match status" value="1"/>
</dbReference>
<feature type="domain" description="HTH cro/C1-type" evidence="1">
    <location>
        <begin position="14"/>
        <end position="69"/>
    </location>
</feature>
<gene>
    <name evidence="2" type="ORF">BS329_38730</name>
</gene>
<dbReference type="AlphaFoldDB" id="A0A1R0KEQ0"/>
<accession>A0A1R0KEQ0</accession>
<evidence type="ECO:0000313" key="2">
    <source>
        <dbReference type="EMBL" id="OLZ43595.1"/>
    </source>
</evidence>
<sequence length="412" mass="42946">MDTGSSMWHPGKHLRRLRAIQGKSQEVVAGLAGITPSYLSRLETGERRLDDRRLVTALAEALEVSPAELLGQPVRHEDADLAAAQGTVAPLRAAYLSTVLGAVPAVGGQVRGPDELTAAVQRGVGLRTACDFTALGRLLPGLLVELHHLVATDATARRGAARRGALEALHVACASASVHFLALGYPMEAVVAADRAAEVAAELGGAWPALAAFSQVTALLPTGTHDHAYRIASEATDAARGLSGQITDQPAQAAYGALLLASSLTASVTGRAEEAADRLAEAGTLAEQVGECGPLVATFGPNNVRAYQLKNALERHEFESAAQVGDQLDFAAIGSPERRAALGIDYARALARIPHRRAAAVTTLVAAEHAAPQRVHTSVWARAVTGELLDEAYREAGGPQLRGLAYRLGLTG</sequence>
<dbReference type="SMART" id="SM00530">
    <property type="entry name" value="HTH_XRE"/>
    <property type="match status" value="1"/>
</dbReference>
<dbReference type="InterPro" id="IPR010982">
    <property type="entry name" value="Lambda_DNA-bd_dom_sf"/>
</dbReference>
<dbReference type="STRING" id="76021.BS329_38730"/>
<comment type="caution">
    <text evidence="2">The sequence shown here is derived from an EMBL/GenBank/DDBJ whole genome shotgun (WGS) entry which is preliminary data.</text>
</comment>
<dbReference type="RefSeq" id="WP_076168227.1">
    <property type="nucleotide sequence ID" value="NZ_MQUQ01000031.1"/>
</dbReference>
<dbReference type="InterPro" id="IPR001387">
    <property type="entry name" value="Cro/C1-type_HTH"/>
</dbReference>
<organism evidence="2 3">
    <name type="scientific">Amycolatopsis coloradensis</name>
    <dbReference type="NCBI Taxonomy" id="76021"/>
    <lineage>
        <taxon>Bacteria</taxon>
        <taxon>Bacillati</taxon>
        <taxon>Actinomycetota</taxon>
        <taxon>Actinomycetes</taxon>
        <taxon>Pseudonocardiales</taxon>
        <taxon>Pseudonocardiaceae</taxon>
        <taxon>Amycolatopsis</taxon>
    </lineage>
</organism>
<dbReference type="GO" id="GO:0003677">
    <property type="term" value="F:DNA binding"/>
    <property type="evidence" value="ECO:0007669"/>
    <property type="project" value="InterPro"/>
</dbReference>
<name>A0A1R0KEQ0_9PSEU</name>
<dbReference type="CDD" id="cd00093">
    <property type="entry name" value="HTH_XRE"/>
    <property type="match status" value="1"/>
</dbReference>
<dbReference type="Gene3D" id="1.10.260.40">
    <property type="entry name" value="lambda repressor-like DNA-binding domains"/>
    <property type="match status" value="1"/>
</dbReference>
<keyword evidence="3" id="KW-1185">Reference proteome</keyword>
<dbReference type="Pfam" id="PF13560">
    <property type="entry name" value="HTH_31"/>
    <property type="match status" value="1"/>
</dbReference>
<evidence type="ECO:0000259" key="1">
    <source>
        <dbReference type="PROSITE" id="PS50943"/>
    </source>
</evidence>
<dbReference type="SUPFAM" id="SSF47413">
    <property type="entry name" value="lambda repressor-like DNA-binding domains"/>
    <property type="match status" value="1"/>
</dbReference>
<dbReference type="EMBL" id="MQUQ01000031">
    <property type="protein sequence ID" value="OLZ43595.1"/>
    <property type="molecule type" value="Genomic_DNA"/>
</dbReference>
<evidence type="ECO:0000313" key="3">
    <source>
        <dbReference type="Proteomes" id="UP000187486"/>
    </source>
</evidence>
<dbReference type="OrthoDB" id="4516646at2"/>
<reference evidence="2 3" key="1">
    <citation type="submission" date="2016-01" db="EMBL/GenBank/DDBJ databases">
        <title>Amycolatopsis coloradensis genome sequencing and assembly.</title>
        <authorList>
            <person name="Mayilraj S."/>
        </authorList>
    </citation>
    <scope>NUCLEOTIDE SEQUENCE [LARGE SCALE GENOMIC DNA]</scope>
    <source>
        <strain evidence="2 3">DSM 44225</strain>
    </source>
</reference>
<protein>
    <recommendedName>
        <fullName evidence="1">HTH cro/C1-type domain-containing protein</fullName>
    </recommendedName>
</protein>
<dbReference type="Proteomes" id="UP000187486">
    <property type="component" value="Unassembled WGS sequence"/>
</dbReference>